<evidence type="ECO:0000313" key="11">
    <source>
        <dbReference type="EMBL" id="SDG03937.1"/>
    </source>
</evidence>
<comment type="subcellular location">
    <subcellularLocation>
        <location evidence="1">Cytoplasm</location>
    </subcellularLocation>
</comment>
<dbReference type="Pfam" id="PF02367">
    <property type="entry name" value="TsaE"/>
    <property type="match status" value="1"/>
</dbReference>
<name>A0A1G7QZM7_9BACL</name>
<dbReference type="InterPro" id="IPR027417">
    <property type="entry name" value="P-loop_NTPase"/>
</dbReference>
<keyword evidence="5" id="KW-0819">tRNA processing</keyword>
<evidence type="ECO:0000313" key="12">
    <source>
        <dbReference type="Proteomes" id="UP000198972"/>
    </source>
</evidence>
<sequence length="162" mass="17647">MEFDKASADLVYGAKDLGDTEKLAAALAGQAIPGTVIALDGDMGAGKTAFSKLFAKHLGVQGTVNSPTFTLIKEYEGRLPFYHMDVYRLSLDEAEELGLDEYFYGSGVTLVEWASLITEILPPSLLHIYVESVADTERNMYLKGSGQPYEAWIKTLKENGAS</sequence>
<keyword evidence="4" id="KW-0963">Cytoplasm</keyword>
<dbReference type="InterPro" id="IPR003442">
    <property type="entry name" value="T6A_TsaE"/>
</dbReference>
<keyword evidence="12" id="KW-1185">Reference proteome</keyword>
<keyword evidence="6" id="KW-0479">Metal-binding</keyword>
<evidence type="ECO:0000256" key="2">
    <source>
        <dbReference type="ARBA" id="ARBA00007599"/>
    </source>
</evidence>
<dbReference type="STRING" id="670482.SAMN04488542_12429"/>
<evidence type="ECO:0000256" key="1">
    <source>
        <dbReference type="ARBA" id="ARBA00004496"/>
    </source>
</evidence>
<keyword evidence="8" id="KW-0067">ATP-binding</keyword>
<evidence type="ECO:0000256" key="8">
    <source>
        <dbReference type="ARBA" id="ARBA00022840"/>
    </source>
</evidence>
<dbReference type="Gene3D" id="3.40.50.300">
    <property type="entry name" value="P-loop containing nucleotide triphosphate hydrolases"/>
    <property type="match status" value="1"/>
</dbReference>
<evidence type="ECO:0000256" key="3">
    <source>
        <dbReference type="ARBA" id="ARBA00019010"/>
    </source>
</evidence>
<dbReference type="EMBL" id="FNBG01000024">
    <property type="protein sequence ID" value="SDG03937.1"/>
    <property type="molecule type" value="Genomic_DNA"/>
</dbReference>
<protein>
    <recommendedName>
        <fullName evidence="3">tRNA threonylcarbamoyladenosine biosynthesis protein TsaE</fullName>
    </recommendedName>
    <alternativeName>
        <fullName evidence="10">t(6)A37 threonylcarbamoyladenosine biosynthesis protein TsaE</fullName>
    </alternativeName>
</protein>
<dbReference type="GO" id="GO:0005524">
    <property type="term" value="F:ATP binding"/>
    <property type="evidence" value="ECO:0007669"/>
    <property type="project" value="UniProtKB-KW"/>
</dbReference>
<dbReference type="SUPFAM" id="SSF52540">
    <property type="entry name" value="P-loop containing nucleoside triphosphate hydrolases"/>
    <property type="match status" value="1"/>
</dbReference>
<evidence type="ECO:0000256" key="6">
    <source>
        <dbReference type="ARBA" id="ARBA00022723"/>
    </source>
</evidence>
<dbReference type="GO" id="GO:0046872">
    <property type="term" value="F:metal ion binding"/>
    <property type="evidence" value="ECO:0007669"/>
    <property type="project" value="UniProtKB-KW"/>
</dbReference>
<keyword evidence="9" id="KW-0460">Magnesium</keyword>
<gene>
    <name evidence="11" type="ORF">SAMN04488542_12429</name>
</gene>
<dbReference type="GO" id="GO:0002949">
    <property type="term" value="P:tRNA threonylcarbamoyladenosine modification"/>
    <property type="evidence" value="ECO:0007669"/>
    <property type="project" value="InterPro"/>
</dbReference>
<evidence type="ECO:0000256" key="5">
    <source>
        <dbReference type="ARBA" id="ARBA00022694"/>
    </source>
</evidence>
<dbReference type="OrthoDB" id="9815896at2"/>
<evidence type="ECO:0000256" key="7">
    <source>
        <dbReference type="ARBA" id="ARBA00022741"/>
    </source>
</evidence>
<proteinExistence type="inferred from homology"/>
<dbReference type="GO" id="GO:0005737">
    <property type="term" value="C:cytoplasm"/>
    <property type="evidence" value="ECO:0007669"/>
    <property type="project" value="UniProtKB-SubCell"/>
</dbReference>
<dbReference type="RefSeq" id="WP_091233764.1">
    <property type="nucleotide sequence ID" value="NZ_FNBG01000024.1"/>
</dbReference>
<dbReference type="PANTHER" id="PTHR33540">
    <property type="entry name" value="TRNA THREONYLCARBAMOYLADENOSINE BIOSYNTHESIS PROTEIN TSAE"/>
    <property type="match status" value="1"/>
</dbReference>
<evidence type="ECO:0000256" key="9">
    <source>
        <dbReference type="ARBA" id="ARBA00022842"/>
    </source>
</evidence>
<dbReference type="Proteomes" id="UP000198972">
    <property type="component" value="Unassembled WGS sequence"/>
</dbReference>
<evidence type="ECO:0000256" key="10">
    <source>
        <dbReference type="ARBA" id="ARBA00032441"/>
    </source>
</evidence>
<evidence type="ECO:0000256" key="4">
    <source>
        <dbReference type="ARBA" id="ARBA00022490"/>
    </source>
</evidence>
<dbReference type="AlphaFoldDB" id="A0A1G7QZM7"/>
<comment type="similarity">
    <text evidence="2">Belongs to the TsaE family.</text>
</comment>
<keyword evidence="7" id="KW-0547">Nucleotide-binding</keyword>
<dbReference type="PANTHER" id="PTHR33540:SF2">
    <property type="entry name" value="TRNA THREONYLCARBAMOYLADENOSINE BIOSYNTHESIS PROTEIN TSAE"/>
    <property type="match status" value="1"/>
</dbReference>
<accession>A0A1G7QZM7</accession>
<dbReference type="NCBIfam" id="TIGR00150">
    <property type="entry name" value="T6A_YjeE"/>
    <property type="match status" value="1"/>
</dbReference>
<organism evidence="11 12">
    <name type="scientific">Fontibacillus panacisegetis</name>
    <dbReference type="NCBI Taxonomy" id="670482"/>
    <lineage>
        <taxon>Bacteria</taxon>
        <taxon>Bacillati</taxon>
        <taxon>Bacillota</taxon>
        <taxon>Bacilli</taxon>
        <taxon>Bacillales</taxon>
        <taxon>Paenibacillaceae</taxon>
        <taxon>Fontibacillus</taxon>
    </lineage>
</organism>
<reference evidence="11 12" key="1">
    <citation type="submission" date="2016-10" db="EMBL/GenBank/DDBJ databases">
        <authorList>
            <person name="de Groot N.N."/>
        </authorList>
    </citation>
    <scope>NUCLEOTIDE SEQUENCE [LARGE SCALE GENOMIC DNA]</scope>
    <source>
        <strain evidence="11 12">DSM 28129</strain>
    </source>
</reference>